<dbReference type="RefSeq" id="WP_123042211.1">
    <property type="nucleotide sequence ID" value="NZ_CP033433.1"/>
</dbReference>
<sequence length="1110" mass="126898">MNANKICFISCINDEALYEESLRYIQSLEIPDGIEVETLAVQAAPSLTAGYNEAMQSSDAKYKVYLHQDVFIIRKTFIRDLIDLFSANPELGLVGMIGAEQMPLSGVWWDSAKKWGQVYENHTGVMQALSHLQPTGDYAEVQALDGLLLATQYDLPWREDLFDGWHFYDMSQCMEFKRAGYSVGVAKQQEPWVIHDCGIVNVQNGFERYRQIYLEHYSQDLFPLVSILIPTYNRPHYFELALHSVLEQSYKNIEIVVCDDSTNDETEKLIQPYLEQYSHIRYIKNPRNLGQFENDLQCMELARGEFVNFLMDDDLFHSEKITRMMGYFLQDAQEEIALVTSHRQLIDEKGTALGWVTSTAKLADKDTIVDGIAFGDSLLQTGINYIGEPTTVLFRKSHLKEPFGVFAGRAYSCNVDLASWLNLLSTGKIVYIAQTLSYFRLHDGQQLNIDKNIPLGYEDIVHQVLNARSVGFLKDPYAYKQALSRLIREYMSVIRKVANSELGEEYHELVEENRVQVARELVQFPPDELTGEDLLQSSYLDGFDLNAQQAISEKFTYRSRDRIFVSSSAPDIGYADGSEQQMIKLFEGIDEITPDAENLIPYIRDWATQYHLSPVRTNLFDAVEPLLDKDGAVLELGGGMGAATWWLGQKFKDVDVIEGSPHRAKANKLRNKTRDNVNLFVDDLMNLSFPRKNYKLATLIGVLEYIPYFAQSNNPEKTCEEFLAGVSRHLDEEGILMIAIENKLGAKYFSGCVEDHNSTYFSGLHGYPDRSAITFSRNELQTILERAGYNQVQFYHCFPDYKMPKTIIREDEKMYEWNLSSIARGLFPGNGNRREYLMHDALLLNSLSKAGVMHDFSNSFLVLCSKSEKVNLKSEALITKYSNGEGIKSQFHHKVEFLSGPEGKRVKRIQLYDNPPLSRMGLLKYELRNEPYLGGESLSIEAYKAAIKKDSYQTLIGLFREIHEKLTADYSLNERDAEGYLCVDGKSIDFVMNNLVRTAEGQLHFVDGKWTMEEPLTEDYIIFRNAFNLFQEVHPFIEESKGSLFISRILLALFPQMNESRMLRLFKADSVFHTLVNKVPYYSGELESNLGDKSFTHKMKALYSGAASHR</sequence>
<feature type="domain" description="Streptomycin biosynthesis protein StrF" evidence="3">
    <location>
        <begin position="7"/>
        <end position="217"/>
    </location>
</feature>
<dbReference type="KEGG" id="coh:EAV92_17105"/>
<dbReference type="AlphaFoldDB" id="A0A3G3K2X7"/>
<dbReference type="Gene3D" id="3.90.550.10">
    <property type="entry name" value="Spore Coat Polysaccharide Biosynthesis Protein SpsA, Chain A"/>
    <property type="match status" value="2"/>
</dbReference>
<dbReference type="Pfam" id="PF00535">
    <property type="entry name" value="Glycos_transf_2"/>
    <property type="match status" value="1"/>
</dbReference>
<accession>A0A3G3K2X7</accession>
<dbReference type="EMBL" id="CP033433">
    <property type="protein sequence ID" value="AYQ74129.1"/>
    <property type="molecule type" value="Genomic_DNA"/>
</dbReference>
<protein>
    <submittedName>
        <fullName evidence="4">Glycosyltransferase</fullName>
    </submittedName>
</protein>
<proteinExistence type="inferred from homology"/>
<evidence type="ECO:0000259" key="2">
    <source>
        <dbReference type="Pfam" id="PF00535"/>
    </source>
</evidence>
<evidence type="ECO:0000313" key="4">
    <source>
        <dbReference type="EMBL" id="AYQ74129.1"/>
    </source>
</evidence>
<feature type="domain" description="Glycosyltransferase 2-like" evidence="2">
    <location>
        <begin position="226"/>
        <end position="333"/>
    </location>
</feature>
<dbReference type="Gene3D" id="3.40.50.150">
    <property type="entry name" value="Vaccinia Virus protein VP39"/>
    <property type="match status" value="1"/>
</dbReference>
<reference evidence="4 5" key="1">
    <citation type="submission" date="2018-10" db="EMBL/GenBank/DDBJ databases">
        <title>Genome Sequence of Cohnella sp.</title>
        <authorList>
            <person name="Srinivasan S."/>
            <person name="Kim M.K."/>
        </authorList>
    </citation>
    <scope>NUCLEOTIDE SEQUENCE [LARGE SCALE GENOMIC DNA]</scope>
    <source>
        <strain evidence="4 5">18JY8-7</strain>
    </source>
</reference>
<gene>
    <name evidence="4" type="ORF">EAV92_17105</name>
</gene>
<organism evidence="4 5">
    <name type="scientific">Cohnella candidum</name>
    <dbReference type="NCBI Taxonomy" id="2674991"/>
    <lineage>
        <taxon>Bacteria</taxon>
        <taxon>Bacillati</taxon>
        <taxon>Bacillota</taxon>
        <taxon>Bacilli</taxon>
        <taxon>Bacillales</taxon>
        <taxon>Paenibacillaceae</taxon>
        <taxon>Cohnella</taxon>
    </lineage>
</organism>
<name>A0A3G3K2X7_9BACL</name>
<dbReference type="InterPro" id="IPR029044">
    <property type="entry name" value="Nucleotide-diphossugar_trans"/>
</dbReference>
<dbReference type="SUPFAM" id="SSF53335">
    <property type="entry name" value="S-adenosyl-L-methionine-dependent methyltransferases"/>
    <property type="match status" value="1"/>
</dbReference>
<dbReference type="CDD" id="cd02440">
    <property type="entry name" value="AdoMet_MTases"/>
    <property type="match status" value="1"/>
</dbReference>
<evidence type="ECO:0000259" key="3">
    <source>
        <dbReference type="Pfam" id="PF13712"/>
    </source>
</evidence>
<dbReference type="GO" id="GO:0016758">
    <property type="term" value="F:hexosyltransferase activity"/>
    <property type="evidence" value="ECO:0007669"/>
    <property type="project" value="UniProtKB-ARBA"/>
</dbReference>
<keyword evidence="4" id="KW-0808">Transferase</keyword>
<dbReference type="PANTHER" id="PTHR22916">
    <property type="entry name" value="GLYCOSYLTRANSFERASE"/>
    <property type="match status" value="1"/>
</dbReference>
<dbReference type="Proteomes" id="UP000269097">
    <property type="component" value="Chromosome"/>
</dbReference>
<evidence type="ECO:0000313" key="5">
    <source>
        <dbReference type="Proteomes" id="UP000269097"/>
    </source>
</evidence>
<dbReference type="PANTHER" id="PTHR22916:SF3">
    <property type="entry name" value="UDP-GLCNAC:BETAGAL BETA-1,3-N-ACETYLGLUCOSAMINYLTRANSFERASE-LIKE PROTEIN 1"/>
    <property type="match status" value="1"/>
</dbReference>
<dbReference type="InterPro" id="IPR059123">
    <property type="entry name" value="StrF_dom"/>
</dbReference>
<dbReference type="Pfam" id="PF13489">
    <property type="entry name" value="Methyltransf_23"/>
    <property type="match status" value="1"/>
</dbReference>
<dbReference type="InterPro" id="IPR001173">
    <property type="entry name" value="Glyco_trans_2-like"/>
</dbReference>
<keyword evidence="5" id="KW-1185">Reference proteome</keyword>
<dbReference type="SUPFAM" id="SSF53448">
    <property type="entry name" value="Nucleotide-diphospho-sugar transferases"/>
    <property type="match status" value="2"/>
</dbReference>
<dbReference type="InterPro" id="IPR029063">
    <property type="entry name" value="SAM-dependent_MTases_sf"/>
</dbReference>
<dbReference type="Pfam" id="PF13712">
    <property type="entry name" value="Glyco_tranf_2_5"/>
    <property type="match status" value="1"/>
</dbReference>
<dbReference type="FunFam" id="3.90.550.10:FF:000120">
    <property type="entry name" value="Glycosyl transferase, family 2"/>
    <property type="match status" value="1"/>
</dbReference>
<comment type="similarity">
    <text evidence="1">Belongs to the glycosyltransferase 2 family.</text>
</comment>
<evidence type="ECO:0000256" key="1">
    <source>
        <dbReference type="ARBA" id="ARBA00006739"/>
    </source>
</evidence>